<dbReference type="EMBL" id="LT984806">
    <property type="protein sequence ID" value="SPD46694.1"/>
    <property type="molecule type" value="Genomic_DNA"/>
</dbReference>
<reference evidence="1 2" key="1">
    <citation type="submission" date="2018-01" db="EMBL/GenBank/DDBJ databases">
        <authorList>
            <person name="Clerissi C."/>
        </authorList>
    </citation>
    <scope>NUCLEOTIDE SEQUENCE [LARGE SCALE GENOMIC DNA]</scope>
    <source>
        <strain evidence="1">Cupriavidus taiwanensis STM 6160</strain>
    </source>
</reference>
<gene>
    <name evidence="1" type="ORF">CBM2607_11634</name>
</gene>
<dbReference type="AlphaFoldDB" id="A0A375H364"/>
<name>A0A375H364_9BURK</name>
<accession>A0A375H364</accession>
<protein>
    <submittedName>
        <fullName evidence="1">Uncharacterized protein</fullName>
    </submittedName>
</protein>
<proteinExistence type="predicted"/>
<organism evidence="1 2">
    <name type="scientific">Cupriavidus neocaledonicus</name>
    <dbReference type="NCBI Taxonomy" id="1040979"/>
    <lineage>
        <taxon>Bacteria</taxon>
        <taxon>Pseudomonadati</taxon>
        <taxon>Pseudomonadota</taxon>
        <taxon>Betaproteobacteria</taxon>
        <taxon>Burkholderiales</taxon>
        <taxon>Burkholderiaceae</taxon>
        <taxon>Cupriavidus</taxon>
    </lineage>
</organism>
<evidence type="ECO:0000313" key="1">
    <source>
        <dbReference type="EMBL" id="SPD46694.1"/>
    </source>
</evidence>
<evidence type="ECO:0000313" key="2">
    <source>
        <dbReference type="Proteomes" id="UP000255168"/>
    </source>
</evidence>
<sequence>MQRDVCSSGNLFGRDCGDASLNQEFLSDIDQVPAHIGRPPLGACQGWGIHGVDFTTSHT</sequence>
<dbReference type="Proteomes" id="UP000255168">
    <property type="component" value="Chromosome I"/>
</dbReference>